<dbReference type="AlphaFoldDB" id="A0ABD0LPY7"/>
<dbReference type="Proteomes" id="UP001519460">
    <property type="component" value="Unassembled WGS sequence"/>
</dbReference>
<dbReference type="PROSITE" id="PS50146">
    <property type="entry name" value="DAGK"/>
    <property type="match status" value="1"/>
</dbReference>
<proteinExistence type="predicted"/>
<dbReference type="EMBL" id="JACVVK020000033">
    <property type="protein sequence ID" value="KAK7501069.1"/>
    <property type="molecule type" value="Genomic_DNA"/>
</dbReference>
<dbReference type="Gene3D" id="3.40.50.10330">
    <property type="entry name" value="Probable inorganic polyphosphate/atp-NAD kinase, domain 1"/>
    <property type="match status" value="1"/>
</dbReference>
<feature type="region of interest" description="Disordered" evidence="1">
    <location>
        <begin position="1"/>
        <end position="20"/>
    </location>
</feature>
<dbReference type="Pfam" id="PF00781">
    <property type="entry name" value="DAGK_cat"/>
    <property type="match status" value="1"/>
</dbReference>
<protein>
    <recommendedName>
        <fullName evidence="2">DAGKc domain-containing protein</fullName>
    </recommendedName>
</protein>
<evidence type="ECO:0000256" key="1">
    <source>
        <dbReference type="SAM" id="MobiDB-lite"/>
    </source>
</evidence>
<comment type="caution">
    <text evidence="3">The sequence shown here is derived from an EMBL/GenBank/DDBJ whole genome shotgun (WGS) entry which is preliminary data.</text>
</comment>
<evidence type="ECO:0000313" key="3">
    <source>
        <dbReference type="EMBL" id="KAK7501069.1"/>
    </source>
</evidence>
<reference evidence="3 4" key="1">
    <citation type="journal article" date="2023" name="Sci. Data">
        <title>Genome assembly of the Korean intertidal mud-creeper Batillaria attramentaria.</title>
        <authorList>
            <person name="Patra A.K."/>
            <person name="Ho P.T."/>
            <person name="Jun S."/>
            <person name="Lee S.J."/>
            <person name="Kim Y."/>
            <person name="Won Y.J."/>
        </authorList>
    </citation>
    <scope>NUCLEOTIDE SEQUENCE [LARGE SCALE GENOMIC DNA]</scope>
    <source>
        <strain evidence="3">Wonlab-2016</strain>
    </source>
</reference>
<dbReference type="PANTHER" id="PTHR12358:SF111">
    <property type="entry name" value="CERAMIDE KINASE, ISOFORM A"/>
    <property type="match status" value="1"/>
</dbReference>
<evidence type="ECO:0000259" key="2">
    <source>
        <dbReference type="PROSITE" id="PS50146"/>
    </source>
</evidence>
<gene>
    <name evidence="3" type="ORF">BaRGS_00007554</name>
</gene>
<sequence length="441" mass="47149">MASSAADCAPSSTDTNGDVVIKTGEVTSKGRAHKLMLSEKGLRLISTVQDKSGSSVAPVKKSKSTAGAEAETQPNKIFAVHFIKSSPKSNKRRCANIQLEVTDGSGSDVWISQIEEKRKEGKPQKLLVVINPIGGKGTAQQTYAKQVQPLFALAGIETVVKVTERAKHALDIGKTFDTSTVDGVVIVGGDGLYAELLHALVLRAQEAAGVDVNDPDAQLAPLNIRIGIVPAGTGNGVSQWLNGNVTDVETATLNIIRGETNPTGIFSVHEPDTMLASVFGKKPVLSAEIEVLRKSPQPPSEKAGEGDTADAAVSGFLAKITEGENDRLYFNPFGDSFDLFLLGEAGGFSNLKFIFGLLSRKKSAMDAEFVEGYRNIVGYRLRILEEEVKDEAAASNSNMDHHDYSRMLDIDGELLTCSVPHIDVRLHAGFIQAFSVNSVKD</sequence>
<dbReference type="InterPro" id="IPR017438">
    <property type="entry name" value="ATP-NAD_kinase_N"/>
</dbReference>
<name>A0ABD0LPY7_9CAEN</name>
<organism evidence="3 4">
    <name type="scientific">Batillaria attramentaria</name>
    <dbReference type="NCBI Taxonomy" id="370345"/>
    <lineage>
        <taxon>Eukaryota</taxon>
        <taxon>Metazoa</taxon>
        <taxon>Spiralia</taxon>
        <taxon>Lophotrochozoa</taxon>
        <taxon>Mollusca</taxon>
        <taxon>Gastropoda</taxon>
        <taxon>Caenogastropoda</taxon>
        <taxon>Sorbeoconcha</taxon>
        <taxon>Cerithioidea</taxon>
        <taxon>Batillariidae</taxon>
        <taxon>Batillaria</taxon>
    </lineage>
</organism>
<dbReference type="SMART" id="SM00046">
    <property type="entry name" value="DAGKc"/>
    <property type="match status" value="1"/>
</dbReference>
<dbReference type="SUPFAM" id="SSF111331">
    <property type="entry name" value="NAD kinase/diacylglycerol kinase-like"/>
    <property type="match status" value="1"/>
</dbReference>
<accession>A0ABD0LPY7</accession>
<dbReference type="InterPro" id="IPR001206">
    <property type="entry name" value="Diacylglycerol_kinase_cat_dom"/>
</dbReference>
<dbReference type="PANTHER" id="PTHR12358">
    <property type="entry name" value="SPHINGOSINE KINASE"/>
    <property type="match status" value="1"/>
</dbReference>
<dbReference type="InterPro" id="IPR016064">
    <property type="entry name" value="NAD/diacylglycerol_kinase_sf"/>
</dbReference>
<feature type="domain" description="DAGKc" evidence="2">
    <location>
        <begin position="121"/>
        <end position="271"/>
    </location>
</feature>
<keyword evidence="4" id="KW-1185">Reference proteome</keyword>
<dbReference type="InterPro" id="IPR050187">
    <property type="entry name" value="Lipid_Phosphate_FormReg"/>
</dbReference>
<evidence type="ECO:0000313" key="4">
    <source>
        <dbReference type="Proteomes" id="UP001519460"/>
    </source>
</evidence>